<evidence type="ECO:0000313" key="2">
    <source>
        <dbReference type="EMBL" id="ELR22604.1"/>
    </source>
</evidence>
<dbReference type="EMBL" id="KB007879">
    <property type="protein sequence ID" value="ELR22604.1"/>
    <property type="molecule type" value="Genomic_DNA"/>
</dbReference>
<sequence>MELVAPRLPQDRAAPPARPRPGCPVRHHREVPQPHPPRAVHASRCRVACPARGAGLRADHGPRRVEDQRRVGLLEPRPHLLLHHPRHHLLPRPETAREANGEGVPGAGQPALQPARAALAFGEAIPATMGARHHRPNSRPKRTAAPAAAARGLQSGVHPHRPSAAGGRFEQPRSCSP</sequence>
<feature type="compositionally biased region" description="Low complexity" evidence="1">
    <location>
        <begin position="1"/>
        <end position="15"/>
    </location>
</feature>
<reference evidence="2 3" key="1">
    <citation type="journal article" date="2013" name="Genome Biol.">
        <title>Genome of Acanthamoeba castellanii highlights extensive lateral gene transfer and early evolution of tyrosine kinase signaling.</title>
        <authorList>
            <person name="Clarke M."/>
            <person name="Lohan A.J."/>
            <person name="Liu B."/>
            <person name="Lagkouvardos I."/>
            <person name="Roy S."/>
            <person name="Zafar N."/>
            <person name="Bertelli C."/>
            <person name="Schilde C."/>
            <person name="Kianianmomeni A."/>
            <person name="Burglin T.R."/>
            <person name="Frech C."/>
            <person name="Turcotte B."/>
            <person name="Kopec K.O."/>
            <person name="Synnott J.M."/>
            <person name="Choo C."/>
            <person name="Paponov I."/>
            <person name="Finkler A."/>
            <person name="Soon Heng Tan C."/>
            <person name="Hutchins A.P."/>
            <person name="Weinmeier T."/>
            <person name="Rattei T."/>
            <person name="Chu J.S."/>
            <person name="Gimenez G."/>
            <person name="Irimia M."/>
            <person name="Rigden D.J."/>
            <person name="Fitzpatrick D.A."/>
            <person name="Lorenzo-Morales J."/>
            <person name="Bateman A."/>
            <person name="Chiu C.H."/>
            <person name="Tang P."/>
            <person name="Hegemann P."/>
            <person name="Fromm H."/>
            <person name="Raoult D."/>
            <person name="Greub G."/>
            <person name="Miranda-Saavedra D."/>
            <person name="Chen N."/>
            <person name="Nash P."/>
            <person name="Ginger M.L."/>
            <person name="Horn M."/>
            <person name="Schaap P."/>
            <person name="Caler L."/>
            <person name="Loftus B."/>
        </authorList>
    </citation>
    <scope>NUCLEOTIDE SEQUENCE [LARGE SCALE GENOMIC DNA]</scope>
    <source>
        <strain evidence="2 3">Neff</strain>
    </source>
</reference>
<dbReference type="GeneID" id="14923562"/>
<gene>
    <name evidence="2" type="ORF">ACA1_034490</name>
</gene>
<dbReference type="VEuPathDB" id="AmoebaDB:ACA1_034490"/>
<feature type="region of interest" description="Disordered" evidence="1">
    <location>
        <begin position="1"/>
        <end position="43"/>
    </location>
</feature>
<protein>
    <submittedName>
        <fullName evidence="2">Uncharacterized protein</fullName>
    </submittedName>
</protein>
<evidence type="ECO:0000313" key="3">
    <source>
        <dbReference type="Proteomes" id="UP000011083"/>
    </source>
</evidence>
<dbReference type="RefSeq" id="XP_004349725.1">
    <property type="nucleotide sequence ID" value="XM_004349675.1"/>
</dbReference>
<evidence type="ECO:0000256" key="1">
    <source>
        <dbReference type="SAM" id="MobiDB-lite"/>
    </source>
</evidence>
<dbReference type="Proteomes" id="UP000011083">
    <property type="component" value="Unassembled WGS sequence"/>
</dbReference>
<feature type="region of interest" description="Disordered" evidence="1">
    <location>
        <begin position="128"/>
        <end position="177"/>
    </location>
</feature>
<dbReference type="AlphaFoldDB" id="L8HAU1"/>
<name>L8HAU1_ACACF</name>
<dbReference type="KEGG" id="acan:ACA1_034490"/>
<proteinExistence type="predicted"/>
<organism evidence="2 3">
    <name type="scientific">Acanthamoeba castellanii (strain ATCC 30010 / Neff)</name>
    <dbReference type="NCBI Taxonomy" id="1257118"/>
    <lineage>
        <taxon>Eukaryota</taxon>
        <taxon>Amoebozoa</taxon>
        <taxon>Discosea</taxon>
        <taxon>Longamoebia</taxon>
        <taxon>Centramoebida</taxon>
        <taxon>Acanthamoebidae</taxon>
        <taxon>Acanthamoeba</taxon>
    </lineage>
</organism>
<feature type="region of interest" description="Disordered" evidence="1">
    <location>
        <begin position="76"/>
        <end position="110"/>
    </location>
</feature>
<accession>L8HAU1</accession>
<keyword evidence="3" id="KW-1185">Reference proteome</keyword>
<feature type="compositionally biased region" description="Basic residues" evidence="1">
    <location>
        <begin position="80"/>
        <end position="90"/>
    </location>
</feature>
<feature type="compositionally biased region" description="Basic residues" evidence="1">
    <location>
        <begin position="131"/>
        <end position="142"/>
    </location>
</feature>